<dbReference type="InterPro" id="IPR003599">
    <property type="entry name" value="Ig_sub"/>
</dbReference>
<protein>
    <submittedName>
        <fullName evidence="4">T-cell antigen CD7</fullName>
    </submittedName>
</protein>
<dbReference type="InterPro" id="IPR036179">
    <property type="entry name" value="Ig-like_dom_sf"/>
</dbReference>
<keyword evidence="3" id="KW-1185">Reference proteome</keyword>
<accession>A0ABM0HSG0</accession>
<gene>
    <name evidence="4" type="primary">LOC101405426</name>
</gene>
<organism evidence="3 4">
    <name type="scientific">Ceratotherium simum simum</name>
    <name type="common">Southern white rhinoceros</name>
    <dbReference type="NCBI Taxonomy" id="73337"/>
    <lineage>
        <taxon>Eukaryota</taxon>
        <taxon>Metazoa</taxon>
        <taxon>Chordata</taxon>
        <taxon>Craniata</taxon>
        <taxon>Vertebrata</taxon>
        <taxon>Euteleostomi</taxon>
        <taxon>Mammalia</taxon>
        <taxon>Eutheria</taxon>
        <taxon>Laurasiatheria</taxon>
        <taxon>Perissodactyla</taxon>
        <taxon>Rhinocerotidae</taxon>
        <taxon>Ceratotherium</taxon>
    </lineage>
</organism>
<evidence type="ECO:0000259" key="2">
    <source>
        <dbReference type="PROSITE" id="PS50835"/>
    </source>
</evidence>
<sequence>MTFHRDFWCGASEVATRSWVLQTGRVLAAGCERGSCLLLVTGSAVGRVAKSMALGLLLLPVLLALVCNLPRALATQEVQQSPSYIIAPEEGSINITCSTSGPLLGVYLKQSWPKPTNVIYYEDEREPTVDEWFGSRIAFSGPQHNLTVTMHHLQMADTGVYTCQAVMENVMEIWGPGTLVIVTDNLSQVVNTCQEARLIHPALPTALAAGFLLIGLGLGAVCVLRRTQIKKLCWARDKNSVCVVYEDMSYSRRNTVSTPNQYQ</sequence>
<dbReference type="CDD" id="cd00099">
    <property type="entry name" value="IgV"/>
    <property type="match status" value="1"/>
</dbReference>
<dbReference type="InterPro" id="IPR013106">
    <property type="entry name" value="Ig_V-set"/>
</dbReference>
<dbReference type="PROSITE" id="PS50835">
    <property type="entry name" value="IG_LIKE"/>
    <property type="match status" value="1"/>
</dbReference>
<feature type="domain" description="Ig-like" evidence="2">
    <location>
        <begin position="70"/>
        <end position="165"/>
    </location>
</feature>
<dbReference type="InterPro" id="IPR013783">
    <property type="entry name" value="Ig-like_fold"/>
</dbReference>
<feature type="transmembrane region" description="Helical" evidence="1">
    <location>
        <begin position="202"/>
        <end position="224"/>
    </location>
</feature>
<evidence type="ECO:0000313" key="4">
    <source>
        <dbReference type="RefSeq" id="XP_004433024.2"/>
    </source>
</evidence>
<dbReference type="SMART" id="SM00406">
    <property type="entry name" value="IGv"/>
    <property type="match status" value="1"/>
</dbReference>
<keyword evidence="1" id="KW-1133">Transmembrane helix</keyword>
<proteinExistence type="predicted"/>
<dbReference type="PANTHER" id="PTHR15343">
    <property type="entry name" value="CD7"/>
    <property type="match status" value="1"/>
</dbReference>
<dbReference type="SMART" id="SM00409">
    <property type="entry name" value="IG"/>
    <property type="match status" value="1"/>
</dbReference>
<keyword evidence="1" id="KW-0812">Transmembrane</keyword>
<dbReference type="InterPro" id="IPR007110">
    <property type="entry name" value="Ig-like_dom"/>
</dbReference>
<keyword evidence="1" id="KW-0472">Membrane</keyword>
<evidence type="ECO:0000256" key="1">
    <source>
        <dbReference type="SAM" id="Phobius"/>
    </source>
</evidence>
<dbReference type="Gene3D" id="2.60.40.10">
    <property type="entry name" value="Immunoglobulins"/>
    <property type="match status" value="1"/>
</dbReference>
<dbReference type="Proteomes" id="UP000694910">
    <property type="component" value="Unplaced"/>
</dbReference>
<dbReference type="Pfam" id="PF07686">
    <property type="entry name" value="V-set"/>
    <property type="match status" value="1"/>
</dbReference>
<dbReference type="RefSeq" id="XP_004433024.2">
    <property type="nucleotide sequence ID" value="XM_004432967.2"/>
</dbReference>
<dbReference type="GeneID" id="101405426"/>
<reference evidence="4" key="1">
    <citation type="submission" date="2025-08" db="UniProtKB">
        <authorList>
            <consortium name="RefSeq"/>
        </authorList>
    </citation>
    <scope>IDENTIFICATION</scope>
</reference>
<evidence type="ECO:0000313" key="3">
    <source>
        <dbReference type="Proteomes" id="UP000694910"/>
    </source>
</evidence>
<dbReference type="PANTHER" id="PTHR15343:SF0">
    <property type="entry name" value="T-CELL ANTIGEN CD7"/>
    <property type="match status" value="1"/>
</dbReference>
<dbReference type="SUPFAM" id="SSF48726">
    <property type="entry name" value="Immunoglobulin"/>
    <property type="match status" value="1"/>
</dbReference>
<dbReference type="InterPro" id="IPR039090">
    <property type="entry name" value="CD7"/>
</dbReference>
<name>A0ABM0HSG0_CERSS</name>